<sequence>VGTVVLKYAAIEKAKAGIKVLDGLNFNSVLMGDGNPIPTGGKKAIERFLDTN</sequence>
<proteinExistence type="predicted"/>
<reference evidence="1" key="1">
    <citation type="submission" date="2018-05" db="EMBL/GenBank/DDBJ databases">
        <authorList>
            <person name="Lanie J.A."/>
            <person name="Ng W.-L."/>
            <person name="Kazmierczak K.M."/>
            <person name="Andrzejewski T.M."/>
            <person name="Davidsen T.M."/>
            <person name="Wayne K.J."/>
            <person name="Tettelin H."/>
            <person name="Glass J.I."/>
            <person name="Rusch D."/>
            <person name="Podicherti R."/>
            <person name="Tsui H.-C.T."/>
            <person name="Winkler M.E."/>
        </authorList>
    </citation>
    <scope>NUCLEOTIDE SEQUENCE</scope>
</reference>
<accession>A0A381Y8C6</accession>
<evidence type="ECO:0000313" key="1">
    <source>
        <dbReference type="EMBL" id="SVA72667.1"/>
    </source>
</evidence>
<feature type="non-terminal residue" evidence="1">
    <location>
        <position position="1"/>
    </location>
</feature>
<dbReference type="Gene3D" id="3.60.15.10">
    <property type="entry name" value="Ribonuclease Z/Hydroxyacylglutathione hydrolase-like"/>
    <property type="match status" value="1"/>
</dbReference>
<dbReference type="InterPro" id="IPR036866">
    <property type="entry name" value="RibonucZ/Hydroxyglut_hydro"/>
</dbReference>
<gene>
    <name evidence="1" type="ORF">METZ01_LOCUS125521</name>
</gene>
<dbReference type="EMBL" id="UINC01017511">
    <property type="protein sequence ID" value="SVA72667.1"/>
    <property type="molecule type" value="Genomic_DNA"/>
</dbReference>
<dbReference type="AlphaFoldDB" id="A0A381Y8C6"/>
<organism evidence="1">
    <name type="scientific">marine metagenome</name>
    <dbReference type="NCBI Taxonomy" id="408172"/>
    <lineage>
        <taxon>unclassified sequences</taxon>
        <taxon>metagenomes</taxon>
        <taxon>ecological metagenomes</taxon>
    </lineage>
</organism>
<protein>
    <submittedName>
        <fullName evidence="1">Uncharacterized protein</fullName>
    </submittedName>
</protein>
<name>A0A381Y8C6_9ZZZZ</name>